<dbReference type="KEGG" id="spib:G8759_24685"/>
<accession>A0A6G9ATE6</accession>
<reference evidence="1 2" key="1">
    <citation type="submission" date="2020-03" db="EMBL/GenBank/DDBJ databases">
        <authorList>
            <person name="Kim M.K."/>
        </authorList>
    </citation>
    <scope>NUCLEOTIDE SEQUENCE [LARGE SCALE GENOMIC DNA]</scope>
    <source>
        <strain evidence="1 2">BT328</strain>
    </source>
</reference>
<evidence type="ECO:0000313" key="1">
    <source>
        <dbReference type="EMBL" id="QIP15599.1"/>
    </source>
</evidence>
<dbReference type="EMBL" id="CP050063">
    <property type="protein sequence ID" value="QIP15599.1"/>
    <property type="molecule type" value="Genomic_DNA"/>
</dbReference>
<gene>
    <name evidence="1" type="ORF">G8759_24685</name>
</gene>
<dbReference type="PROSITE" id="PS51257">
    <property type="entry name" value="PROKAR_LIPOPROTEIN"/>
    <property type="match status" value="1"/>
</dbReference>
<proteinExistence type="predicted"/>
<dbReference type="AlphaFoldDB" id="A0A6G9ATE6"/>
<evidence type="ECO:0008006" key="3">
    <source>
        <dbReference type="Google" id="ProtNLM"/>
    </source>
</evidence>
<sequence>MKSNQLRSLATVGLLWLGLSAGCSPPDPCKDGECCMPNTPNLFVKRLDGIRVDYINVGFVLKEPIKIMGRRDSLIDAAFTCQVQEDLIAGMHLKSNTMIDKDGKNRPIDSTRAYPYRLWGTFYETPGIHLLVYDAYAIRVEKIENVY</sequence>
<keyword evidence="2" id="KW-1185">Reference proteome</keyword>
<evidence type="ECO:0000313" key="2">
    <source>
        <dbReference type="Proteomes" id="UP000501802"/>
    </source>
</evidence>
<dbReference type="Proteomes" id="UP000501802">
    <property type="component" value="Chromosome"/>
</dbReference>
<dbReference type="RefSeq" id="WP_167214123.1">
    <property type="nucleotide sequence ID" value="NZ_CP050063.1"/>
</dbReference>
<name>A0A6G9ATE6_9BACT</name>
<organism evidence="1 2">
    <name type="scientific">Spirosoma aureum</name>
    <dbReference type="NCBI Taxonomy" id="2692134"/>
    <lineage>
        <taxon>Bacteria</taxon>
        <taxon>Pseudomonadati</taxon>
        <taxon>Bacteroidota</taxon>
        <taxon>Cytophagia</taxon>
        <taxon>Cytophagales</taxon>
        <taxon>Cytophagaceae</taxon>
        <taxon>Spirosoma</taxon>
    </lineage>
</organism>
<protein>
    <recommendedName>
        <fullName evidence="3">Lipoprotein</fullName>
    </recommendedName>
</protein>